<dbReference type="FunFam" id="3.30.70.270:FF:000001">
    <property type="entry name" value="Diguanylate cyclase domain protein"/>
    <property type="match status" value="1"/>
</dbReference>
<dbReference type="PROSITE" id="PS50887">
    <property type="entry name" value="GGDEF"/>
    <property type="match status" value="1"/>
</dbReference>
<gene>
    <name evidence="10" type="ordered locus">Mmc1_1148</name>
</gene>
<dbReference type="GO" id="GO:0052621">
    <property type="term" value="F:diguanylate cyclase activity"/>
    <property type="evidence" value="ECO:0007669"/>
    <property type="project" value="UniProtKB-EC"/>
</dbReference>
<dbReference type="EC" id="2.7.7.65" evidence="2"/>
<dbReference type="InterPro" id="IPR029787">
    <property type="entry name" value="Nucleotide_cyclase"/>
</dbReference>
<comment type="catalytic activity">
    <reaction evidence="7">
        <text>2 GTP = 3',3'-c-di-GMP + 2 diphosphate</text>
        <dbReference type="Rhea" id="RHEA:24898"/>
        <dbReference type="ChEBI" id="CHEBI:33019"/>
        <dbReference type="ChEBI" id="CHEBI:37565"/>
        <dbReference type="ChEBI" id="CHEBI:58805"/>
        <dbReference type="EC" id="2.7.7.65"/>
    </reaction>
</comment>
<dbReference type="eggNOG" id="COG4564">
    <property type="taxonomic scope" value="Bacteria"/>
</dbReference>
<keyword evidence="5 8" id="KW-1133">Transmembrane helix</keyword>
<dbReference type="SUPFAM" id="SSF55073">
    <property type="entry name" value="Nucleotide cyclase"/>
    <property type="match status" value="1"/>
</dbReference>
<evidence type="ECO:0000256" key="2">
    <source>
        <dbReference type="ARBA" id="ARBA00012528"/>
    </source>
</evidence>
<dbReference type="SMART" id="SM00267">
    <property type="entry name" value="GGDEF"/>
    <property type="match status" value="1"/>
</dbReference>
<evidence type="ECO:0000256" key="5">
    <source>
        <dbReference type="ARBA" id="ARBA00022989"/>
    </source>
</evidence>
<dbReference type="Gene3D" id="3.30.70.270">
    <property type="match status" value="1"/>
</dbReference>
<feature type="transmembrane region" description="Helical" evidence="8">
    <location>
        <begin position="47"/>
        <end position="68"/>
    </location>
</feature>
<evidence type="ECO:0000256" key="7">
    <source>
        <dbReference type="ARBA" id="ARBA00034247"/>
    </source>
</evidence>
<dbReference type="InterPro" id="IPR033480">
    <property type="entry name" value="sCache_2"/>
</dbReference>
<dbReference type="Pfam" id="PF00990">
    <property type="entry name" value="GGDEF"/>
    <property type="match status" value="1"/>
</dbReference>
<dbReference type="AlphaFoldDB" id="A0L6R6"/>
<evidence type="ECO:0000256" key="8">
    <source>
        <dbReference type="SAM" id="Phobius"/>
    </source>
</evidence>
<name>A0L6R6_MAGMM</name>
<dbReference type="Proteomes" id="UP000002586">
    <property type="component" value="Chromosome"/>
</dbReference>
<evidence type="ECO:0000313" key="11">
    <source>
        <dbReference type="Proteomes" id="UP000002586"/>
    </source>
</evidence>
<proteinExistence type="predicted"/>
<dbReference type="GO" id="GO:1902201">
    <property type="term" value="P:negative regulation of bacterial-type flagellum-dependent cell motility"/>
    <property type="evidence" value="ECO:0007669"/>
    <property type="project" value="TreeGrafter"/>
</dbReference>
<feature type="domain" description="GGDEF" evidence="9">
    <location>
        <begin position="492"/>
        <end position="626"/>
    </location>
</feature>
<dbReference type="SMART" id="SM01049">
    <property type="entry name" value="Cache_2"/>
    <property type="match status" value="1"/>
</dbReference>
<dbReference type="Pfam" id="PF17200">
    <property type="entry name" value="sCache_2"/>
    <property type="match status" value="1"/>
</dbReference>
<dbReference type="CDD" id="cd06225">
    <property type="entry name" value="HAMP"/>
    <property type="match status" value="1"/>
</dbReference>
<feature type="transmembrane region" description="Helical" evidence="8">
    <location>
        <begin position="224"/>
        <end position="244"/>
    </location>
</feature>
<reference evidence="11" key="1">
    <citation type="journal article" date="2009" name="Appl. Environ. Microbiol.">
        <title>Complete genome sequence of the chemolithoautotrophic marine magnetotactic coccus strain MC-1.</title>
        <authorList>
            <person name="Schubbe S."/>
            <person name="Williams T.J."/>
            <person name="Xie G."/>
            <person name="Kiss H.E."/>
            <person name="Brettin T.S."/>
            <person name="Martinez D."/>
            <person name="Ross C.A."/>
            <person name="Schuler D."/>
            <person name="Cox B.L."/>
            <person name="Nealson K.H."/>
            <person name="Bazylinski D.A."/>
        </authorList>
    </citation>
    <scope>NUCLEOTIDE SEQUENCE [LARGE SCALE GENOMIC DNA]</scope>
    <source>
        <strain evidence="11">ATCC BAA-1437 / JCM 17883 / MC-1</strain>
    </source>
</reference>
<dbReference type="Gene3D" id="6.10.340.10">
    <property type="match status" value="1"/>
</dbReference>
<dbReference type="InterPro" id="IPR000160">
    <property type="entry name" value="GGDEF_dom"/>
</dbReference>
<dbReference type="NCBIfam" id="TIGR00254">
    <property type="entry name" value="GGDEF"/>
    <property type="match status" value="1"/>
</dbReference>
<evidence type="ECO:0000313" key="10">
    <source>
        <dbReference type="EMBL" id="ABK43659.1"/>
    </source>
</evidence>
<dbReference type="GO" id="GO:0005886">
    <property type="term" value="C:plasma membrane"/>
    <property type="evidence" value="ECO:0007669"/>
    <property type="project" value="UniProtKB-SubCell"/>
</dbReference>
<keyword evidence="11" id="KW-1185">Reference proteome</keyword>
<accession>A0L6R6</accession>
<dbReference type="InterPro" id="IPR050469">
    <property type="entry name" value="Diguanylate_Cyclase"/>
</dbReference>
<dbReference type="Gene3D" id="3.30.450.20">
    <property type="entry name" value="PAS domain"/>
    <property type="match status" value="1"/>
</dbReference>
<comment type="subcellular location">
    <subcellularLocation>
        <location evidence="1">Cell membrane</location>
        <topology evidence="1">Multi-pass membrane protein</topology>
    </subcellularLocation>
</comment>
<keyword evidence="3" id="KW-1003">Cell membrane</keyword>
<dbReference type="CDD" id="cd01949">
    <property type="entry name" value="GGDEF"/>
    <property type="match status" value="1"/>
</dbReference>
<dbReference type="PANTHER" id="PTHR45138:SF9">
    <property type="entry name" value="DIGUANYLATE CYCLASE DGCM-RELATED"/>
    <property type="match status" value="1"/>
</dbReference>
<evidence type="ECO:0000256" key="1">
    <source>
        <dbReference type="ARBA" id="ARBA00004651"/>
    </source>
</evidence>
<keyword evidence="4 8" id="KW-0812">Transmembrane</keyword>
<dbReference type="STRING" id="156889.Mmc1_1148"/>
<keyword evidence="6 8" id="KW-0472">Membrane</keyword>
<dbReference type="eggNOG" id="COG3706">
    <property type="taxonomic scope" value="Bacteria"/>
</dbReference>
<dbReference type="PANTHER" id="PTHR45138">
    <property type="entry name" value="REGULATORY COMPONENTS OF SENSORY TRANSDUCTION SYSTEM"/>
    <property type="match status" value="1"/>
</dbReference>
<dbReference type="HOGENOM" id="CLU_436014_0_0_5"/>
<organism evidence="10 11">
    <name type="scientific">Magnetococcus marinus (strain ATCC BAA-1437 / JCM 17883 / MC-1)</name>
    <dbReference type="NCBI Taxonomy" id="156889"/>
    <lineage>
        <taxon>Bacteria</taxon>
        <taxon>Pseudomonadati</taxon>
        <taxon>Pseudomonadota</taxon>
        <taxon>Magnetococcia</taxon>
        <taxon>Magnetococcales</taxon>
        <taxon>Magnetococcaceae</taxon>
        <taxon>Magnetococcus</taxon>
    </lineage>
</organism>
<evidence type="ECO:0000256" key="6">
    <source>
        <dbReference type="ARBA" id="ARBA00023136"/>
    </source>
</evidence>
<evidence type="ECO:0000256" key="3">
    <source>
        <dbReference type="ARBA" id="ARBA00022475"/>
    </source>
</evidence>
<dbReference type="GO" id="GO:0043709">
    <property type="term" value="P:cell adhesion involved in single-species biofilm formation"/>
    <property type="evidence" value="ECO:0007669"/>
    <property type="project" value="TreeGrafter"/>
</dbReference>
<evidence type="ECO:0000259" key="9">
    <source>
        <dbReference type="PROSITE" id="PS50887"/>
    </source>
</evidence>
<dbReference type="InterPro" id="IPR043128">
    <property type="entry name" value="Rev_trsase/Diguanyl_cyclase"/>
</dbReference>
<dbReference type="KEGG" id="mgm:Mmc1_1148"/>
<reference evidence="10 11" key="2">
    <citation type="journal article" date="2012" name="Int. J. Syst. Evol. Microbiol.">
        <title>Magnetococcus marinus gen. nov., sp. nov., a marine, magnetotactic bacterium that represents a novel lineage (Magnetococcaceae fam. nov.; Magnetococcales ord. nov.) at the base of the Alphaproteobacteria.</title>
        <authorList>
            <person name="Bazylinski D.A."/>
            <person name="Williams T.J."/>
            <person name="Lefevre C.T."/>
            <person name="Berg R.J."/>
            <person name="Zhang C.L."/>
            <person name="Bowser S.S."/>
            <person name="Dean A.J."/>
            <person name="Beveridge T.J."/>
        </authorList>
    </citation>
    <scope>NUCLEOTIDE SEQUENCE [LARGE SCALE GENOMIC DNA]</scope>
    <source>
        <strain evidence="11">ATCC BAA-1437 / JCM 17883 / MC-1</strain>
    </source>
</reference>
<protein>
    <recommendedName>
        <fullName evidence="2">diguanylate cyclase</fullName>
        <ecNumber evidence="2">2.7.7.65</ecNumber>
    </recommendedName>
</protein>
<sequence length="634" mass="71487">MTDTCSKPARLGDETSGLVTVRKMEVDKGTTGLWSIQNWPIKIKIPFISFLGVALILVVTVAFFLPYVESRVIESEQKATMQTVDVVFGILEHFNQLELNGVYGRDEAISHARQLIKQLRYRQGDYFWLLDESSQMVLHPLQPNLEGKHLADIESASDRLFYEESLHVALNRSSGFVEHQLTQPDDDTVKMTQSYVKRFKPWGWIVGSDIDLAEVDRVVTGLRLITLAMAAFFAIVTMLVAYLIGQGITHRLIRVIAGLKDVAQGRGHINQSHCMPITSADEIGTLSFEFNVLMDSIKDLGCFRKLIEEDETCSEVYSRLWDVFTDIGLKDAVIYEVDESHNLMKAAYPHQLQASDLHCSPDILDQCGLCKAKRTGHTISSLAFHKVCKQFLHLDEAMEYVCIPMSVGGGIIGVVQFIFDERIKVLDRDLLAKQVDKASQFIKEALPVIESKRLTATLRASTLVDPMTGLHNRRFLQECANNLCSGSQRRGKKIGLLMCDLDFFKQVNDTYGHDVGDSVLKITSEILQNSVRQSDLVVRFGGEEFIIILVDIESDEVMGLAEKIRKQIEATEFPVPGKPPLKKTISIGISVYPDDEDGFWKTLKYADVALYKAKENGRNQSVRFTKEMWEGQEY</sequence>
<evidence type="ECO:0000256" key="4">
    <source>
        <dbReference type="ARBA" id="ARBA00022692"/>
    </source>
</evidence>
<dbReference type="OrthoDB" id="9812260at2"/>
<dbReference type="RefSeq" id="WP_011712814.1">
    <property type="nucleotide sequence ID" value="NC_008576.1"/>
</dbReference>
<dbReference type="EMBL" id="CP000471">
    <property type="protein sequence ID" value="ABK43659.1"/>
    <property type="molecule type" value="Genomic_DNA"/>
</dbReference>